<protein>
    <submittedName>
        <fullName evidence="8">Integrase</fullName>
    </submittedName>
</protein>
<evidence type="ECO:0000313" key="8">
    <source>
        <dbReference type="EMBL" id="SDK98459.1"/>
    </source>
</evidence>
<gene>
    <name evidence="8" type="ORF">SAMN04488026_106231</name>
</gene>
<dbReference type="GO" id="GO:0015074">
    <property type="term" value="P:DNA integration"/>
    <property type="evidence" value="ECO:0007669"/>
    <property type="project" value="UniProtKB-KW"/>
</dbReference>
<dbReference type="RefSeq" id="WP_093162110.1">
    <property type="nucleotide sequence ID" value="NZ_FNEK01000062.1"/>
</dbReference>
<dbReference type="AlphaFoldDB" id="A0A1G9GCR1"/>
<dbReference type="GO" id="GO:0003677">
    <property type="term" value="F:DNA binding"/>
    <property type="evidence" value="ECO:0007669"/>
    <property type="project" value="UniProtKB-UniRule"/>
</dbReference>
<sequence>MAKLTDGNRGTIAKAELPAKGQRFVFDDHRDAPRGFGLRITAAGGKAFILKYSFDGRERRKTIGDWPTWTLEAARAEARDLSRDIAQGKDPLEAKRRRRQEPLLKDLAGEWLDKHASGLSSEKAIRGYINNDLLPAIGNMKVSDIRRRDVIEVIEDKAEKTPRAAAQVLIYARRLMDYATDRDYIPANPLAGLKPSSITVKGKRDPLKAKVRARVLDHDEIRAFWINAETCDLHRLTALALKMVLVTGQRPGEVSGMREDEISGRWWTIPAARRGKTDSAHTVYLTDAALKIVTDAKAEIERLSRRRDEPWSGFIFEARPGRAVTNAALCRAVDRQHVALGAKTVQPWGRWTPHDLRRTMRTGLSACRVRPDIAELTIGHVKGGIIAVYDQHSFDAERQVAWEAWESRLLQIVAGKDPDTTEAGNVLNLERTRA</sequence>
<evidence type="ECO:0000259" key="6">
    <source>
        <dbReference type="PROSITE" id="PS51898"/>
    </source>
</evidence>
<dbReference type="Gene3D" id="3.30.160.390">
    <property type="entry name" value="Integrase, DNA-binding domain"/>
    <property type="match status" value="1"/>
</dbReference>
<dbReference type="CDD" id="cd00801">
    <property type="entry name" value="INT_P4_C"/>
    <property type="match status" value="1"/>
</dbReference>
<keyword evidence="3 5" id="KW-0238">DNA-binding</keyword>
<keyword evidence="2" id="KW-0229">DNA integration</keyword>
<dbReference type="InterPro" id="IPR053876">
    <property type="entry name" value="Phage_int_M"/>
</dbReference>
<dbReference type="PROSITE" id="PS51900">
    <property type="entry name" value="CB"/>
    <property type="match status" value="1"/>
</dbReference>
<reference evidence="8 9" key="1">
    <citation type="submission" date="2016-10" db="EMBL/GenBank/DDBJ databases">
        <authorList>
            <person name="de Groot N.N."/>
        </authorList>
    </citation>
    <scope>NUCLEOTIDE SEQUENCE [LARGE SCALE GENOMIC DNA]</scope>
    <source>
        <strain evidence="8 9">DSM 25294</strain>
    </source>
</reference>
<comment type="similarity">
    <text evidence="1">Belongs to the 'phage' integrase family.</text>
</comment>
<dbReference type="PANTHER" id="PTHR30629:SF2">
    <property type="entry name" value="PROPHAGE INTEGRASE INTS-RELATED"/>
    <property type="match status" value="1"/>
</dbReference>
<dbReference type="OrthoDB" id="7615137at2"/>
<evidence type="ECO:0000256" key="3">
    <source>
        <dbReference type="ARBA" id="ARBA00023125"/>
    </source>
</evidence>
<dbReference type="InterPro" id="IPR013762">
    <property type="entry name" value="Integrase-like_cat_sf"/>
</dbReference>
<keyword evidence="4" id="KW-0233">DNA recombination</keyword>
<dbReference type="Pfam" id="PF13356">
    <property type="entry name" value="Arm-DNA-bind_3"/>
    <property type="match status" value="1"/>
</dbReference>
<dbReference type="InterPro" id="IPR011010">
    <property type="entry name" value="DNA_brk_join_enz"/>
</dbReference>
<dbReference type="InterPro" id="IPR038488">
    <property type="entry name" value="Integrase_DNA-bd_sf"/>
</dbReference>
<evidence type="ECO:0000256" key="2">
    <source>
        <dbReference type="ARBA" id="ARBA00022908"/>
    </source>
</evidence>
<proteinExistence type="inferred from homology"/>
<dbReference type="InterPro" id="IPR025166">
    <property type="entry name" value="Integrase_DNA_bind_dom"/>
</dbReference>
<evidence type="ECO:0000313" key="9">
    <source>
        <dbReference type="Proteomes" id="UP000199382"/>
    </source>
</evidence>
<dbReference type="GO" id="GO:0006310">
    <property type="term" value="P:DNA recombination"/>
    <property type="evidence" value="ECO:0007669"/>
    <property type="project" value="UniProtKB-KW"/>
</dbReference>
<dbReference type="EMBL" id="FNEK01000062">
    <property type="protein sequence ID" value="SDK98459.1"/>
    <property type="molecule type" value="Genomic_DNA"/>
</dbReference>
<dbReference type="InterPro" id="IPR050808">
    <property type="entry name" value="Phage_Integrase"/>
</dbReference>
<dbReference type="Gene3D" id="1.10.150.130">
    <property type="match status" value="1"/>
</dbReference>
<dbReference type="InterPro" id="IPR010998">
    <property type="entry name" value="Integrase_recombinase_N"/>
</dbReference>
<feature type="domain" description="Core-binding (CB)" evidence="7">
    <location>
        <begin position="102"/>
        <end position="180"/>
    </location>
</feature>
<dbReference type="SUPFAM" id="SSF56349">
    <property type="entry name" value="DNA breaking-rejoining enzymes"/>
    <property type="match status" value="1"/>
</dbReference>
<dbReference type="InterPro" id="IPR044068">
    <property type="entry name" value="CB"/>
</dbReference>
<feature type="domain" description="Tyr recombinase" evidence="6">
    <location>
        <begin position="211"/>
        <end position="404"/>
    </location>
</feature>
<organism evidence="8 9">
    <name type="scientific">Aliiruegeria lutimaris</name>
    <dbReference type="NCBI Taxonomy" id="571298"/>
    <lineage>
        <taxon>Bacteria</taxon>
        <taxon>Pseudomonadati</taxon>
        <taxon>Pseudomonadota</taxon>
        <taxon>Alphaproteobacteria</taxon>
        <taxon>Rhodobacterales</taxon>
        <taxon>Roseobacteraceae</taxon>
        <taxon>Aliiruegeria</taxon>
    </lineage>
</organism>
<evidence type="ECO:0000259" key="7">
    <source>
        <dbReference type="PROSITE" id="PS51900"/>
    </source>
</evidence>
<dbReference type="STRING" id="571298.SAMN04488026_106231"/>
<dbReference type="Pfam" id="PF22022">
    <property type="entry name" value="Phage_int_M"/>
    <property type="match status" value="1"/>
</dbReference>
<dbReference type="Gene3D" id="1.10.443.10">
    <property type="entry name" value="Intergrase catalytic core"/>
    <property type="match status" value="1"/>
</dbReference>
<dbReference type="InterPro" id="IPR002104">
    <property type="entry name" value="Integrase_catalytic"/>
</dbReference>
<dbReference type="PROSITE" id="PS51898">
    <property type="entry name" value="TYR_RECOMBINASE"/>
    <property type="match status" value="1"/>
</dbReference>
<evidence type="ECO:0000256" key="4">
    <source>
        <dbReference type="ARBA" id="ARBA00023172"/>
    </source>
</evidence>
<accession>A0A1G9GCR1</accession>
<keyword evidence="9" id="KW-1185">Reference proteome</keyword>
<dbReference type="PANTHER" id="PTHR30629">
    <property type="entry name" value="PROPHAGE INTEGRASE"/>
    <property type="match status" value="1"/>
</dbReference>
<evidence type="ECO:0000256" key="1">
    <source>
        <dbReference type="ARBA" id="ARBA00008857"/>
    </source>
</evidence>
<dbReference type="Proteomes" id="UP000199382">
    <property type="component" value="Unassembled WGS sequence"/>
</dbReference>
<evidence type="ECO:0000256" key="5">
    <source>
        <dbReference type="PROSITE-ProRule" id="PRU01248"/>
    </source>
</evidence>
<dbReference type="Pfam" id="PF00589">
    <property type="entry name" value="Phage_integrase"/>
    <property type="match status" value="1"/>
</dbReference>
<name>A0A1G9GCR1_9RHOB</name>